<dbReference type="OrthoDB" id="9792005at2"/>
<dbReference type="Proteomes" id="UP000290365">
    <property type="component" value="Chromosome"/>
</dbReference>
<organism evidence="1 2">
    <name type="scientific">Ktedonosporobacter rubrisoli</name>
    <dbReference type="NCBI Taxonomy" id="2509675"/>
    <lineage>
        <taxon>Bacteria</taxon>
        <taxon>Bacillati</taxon>
        <taxon>Chloroflexota</taxon>
        <taxon>Ktedonobacteria</taxon>
        <taxon>Ktedonobacterales</taxon>
        <taxon>Ktedonosporobacteraceae</taxon>
        <taxon>Ktedonosporobacter</taxon>
    </lineage>
</organism>
<dbReference type="Gene3D" id="3.30.1780.10">
    <property type="entry name" value="ornithine cyclodeaminase, domain 1"/>
    <property type="match status" value="1"/>
</dbReference>
<dbReference type="GO" id="GO:0005737">
    <property type="term" value="C:cytoplasm"/>
    <property type="evidence" value="ECO:0007669"/>
    <property type="project" value="TreeGrafter"/>
</dbReference>
<evidence type="ECO:0000313" key="2">
    <source>
        <dbReference type="Proteomes" id="UP000290365"/>
    </source>
</evidence>
<accession>A0A4P6JR20</accession>
<dbReference type="SUPFAM" id="SSF51735">
    <property type="entry name" value="NAD(P)-binding Rossmann-fold domains"/>
    <property type="match status" value="1"/>
</dbReference>
<sequence length="327" mass="36092">MALVLREKHVRSLLSMHDTMLVLEEAFCSQLQGMAVNQPRIRMMFPNSVMNMLAAAIPADPFWVMGFKTYTAFREGVRYVVMLFSAQNGQLLAIIEASWLGSMRTGGASALATRYLARPDSTIVGLIGSGKQAVTQLMGICNLYPSYALCPISCVYVYSRDARKCEIFCQEMTRVLNVDVVPVSSARQAVESADILITATTSWEPVFRGEWLKPGCHINAIGSNWAQRRELDLTTLDRCSLITTDSIEQARTEAGDFIIPADEGLFDWPRVHSLAEIMGPGCLRRETPEAITLYKGLGIALEDIATAAHIYCLALREGLGEEVDLLS</sequence>
<dbReference type="InterPro" id="IPR003462">
    <property type="entry name" value="ODC_Mu_crystall"/>
</dbReference>
<dbReference type="PANTHER" id="PTHR13812">
    <property type="entry name" value="KETIMINE REDUCTASE MU-CRYSTALLIN"/>
    <property type="match status" value="1"/>
</dbReference>
<dbReference type="RefSeq" id="WP_129888776.1">
    <property type="nucleotide sequence ID" value="NZ_CP035758.1"/>
</dbReference>
<evidence type="ECO:0000313" key="1">
    <source>
        <dbReference type="EMBL" id="QBD77723.1"/>
    </source>
</evidence>
<proteinExistence type="predicted"/>
<dbReference type="PIRSF" id="PIRSF001439">
    <property type="entry name" value="CryM"/>
    <property type="match status" value="1"/>
</dbReference>
<dbReference type="PANTHER" id="PTHR13812:SF19">
    <property type="entry name" value="KETIMINE REDUCTASE MU-CRYSTALLIN"/>
    <property type="match status" value="1"/>
</dbReference>
<reference evidence="1 2" key="1">
    <citation type="submission" date="2019-01" db="EMBL/GenBank/DDBJ databases">
        <title>Ktedonosporobacter rubrisoli SCAWS-G2.</title>
        <authorList>
            <person name="Huang Y."/>
            <person name="Yan B."/>
        </authorList>
    </citation>
    <scope>NUCLEOTIDE SEQUENCE [LARGE SCALE GENOMIC DNA]</scope>
    <source>
        <strain evidence="1 2">SCAWS-G2</strain>
    </source>
</reference>
<gene>
    <name evidence="1" type="ORF">EPA93_17685</name>
</gene>
<dbReference type="KEGG" id="kbs:EPA93_17685"/>
<dbReference type="InterPro" id="IPR036291">
    <property type="entry name" value="NAD(P)-bd_dom_sf"/>
</dbReference>
<dbReference type="EMBL" id="CP035758">
    <property type="protein sequence ID" value="QBD77723.1"/>
    <property type="molecule type" value="Genomic_DNA"/>
</dbReference>
<protein>
    <submittedName>
        <fullName evidence="1">Ornithine cyclodeaminase family protein</fullName>
    </submittedName>
</protein>
<dbReference type="Gene3D" id="3.40.50.720">
    <property type="entry name" value="NAD(P)-binding Rossmann-like Domain"/>
    <property type="match status" value="1"/>
</dbReference>
<dbReference type="AlphaFoldDB" id="A0A4P6JR20"/>
<keyword evidence="2" id="KW-1185">Reference proteome</keyword>
<name>A0A4P6JR20_KTERU</name>
<dbReference type="Pfam" id="PF02423">
    <property type="entry name" value="OCD_Mu_crystall"/>
    <property type="match status" value="1"/>
</dbReference>
<dbReference type="InterPro" id="IPR023401">
    <property type="entry name" value="ODC_N"/>
</dbReference>